<protein>
    <submittedName>
        <fullName evidence="1">Uncharacterized protein</fullName>
    </submittedName>
</protein>
<dbReference type="Pfam" id="PF17236">
    <property type="entry name" value="SU10_MCP"/>
    <property type="match status" value="1"/>
</dbReference>
<dbReference type="InterPro" id="IPR035198">
    <property type="entry name" value="SU10_MCP"/>
</dbReference>
<gene>
    <name evidence="1" type="ORF">LCGC14_1698110</name>
</gene>
<sequence>MTEKQEVQTGDIQKEMNRISGKGFSPAGCYEHSFGALPDKNVYFNPWGEMDLRKDLKSIYDQGFKSIQVKALGPETGGAGTAGFALVPVYVDPRIVDRSRKYTPMVELVPRVTNMGMTADFNVITAKGGAVTAGLDAALTETTDTYDRVSKSIKFIYSVGRVLGPMQAAMPSYMLEGFQSTGAGIGAVQSPFSNVAAPNARQTEVLVKARAMKEKEEDLILNGDSSSDATEFDGIVVQQSTTNQKDLSSAALTWDDIEESVQDAFDDGGRPNLGVASSAVVTDIRKILIDVFRFGPGDFGAGDSLPFGVPSAIIIKTMVGDIPILPSMYLSNTTGAKQIFFLDMDFIEMRVLQDMTFEELAKTNDSSKFMLKIYECLILRAPQFNSFIDNIG</sequence>
<accession>A0A0F9HIL2</accession>
<proteinExistence type="predicted"/>
<dbReference type="EMBL" id="LAZR01014955">
    <property type="protein sequence ID" value="KKM15236.1"/>
    <property type="molecule type" value="Genomic_DNA"/>
</dbReference>
<comment type="caution">
    <text evidence="1">The sequence shown here is derived from an EMBL/GenBank/DDBJ whole genome shotgun (WGS) entry which is preliminary data.</text>
</comment>
<organism evidence="1">
    <name type="scientific">marine sediment metagenome</name>
    <dbReference type="NCBI Taxonomy" id="412755"/>
    <lineage>
        <taxon>unclassified sequences</taxon>
        <taxon>metagenomes</taxon>
        <taxon>ecological metagenomes</taxon>
    </lineage>
</organism>
<evidence type="ECO:0000313" key="1">
    <source>
        <dbReference type="EMBL" id="KKM15236.1"/>
    </source>
</evidence>
<name>A0A0F9HIL2_9ZZZZ</name>
<dbReference type="SUPFAM" id="SSF56563">
    <property type="entry name" value="Major capsid protein gp5"/>
    <property type="match status" value="1"/>
</dbReference>
<reference evidence="1" key="1">
    <citation type="journal article" date="2015" name="Nature">
        <title>Complex archaea that bridge the gap between prokaryotes and eukaryotes.</title>
        <authorList>
            <person name="Spang A."/>
            <person name="Saw J.H."/>
            <person name="Jorgensen S.L."/>
            <person name="Zaremba-Niedzwiedzka K."/>
            <person name="Martijn J."/>
            <person name="Lind A.E."/>
            <person name="van Eijk R."/>
            <person name="Schleper C."/>
            <person name="Guy L."/>
            <person name="Ettema T.J."/>
        </authorList>
    </citation>
    <scope>NUCLEOTIDE SEQUENCE</scope>
</reference>
<dbReference type="AlphaFoldDB" id="A0A0F9HIL2"/>